<accession>M1WMX5</accession>
<reference evidence="7 8" key="1">
    <citation type="journal article" date="2013" name="PLoS ONE">
        <title>The first genomic and proteomic characterization of a deep-sea sulfate reducer: insights into the piezophilic lifestyle of Desulfovibrio piezophilus.</title>
        <authorList>
            <person name="Pradel N."/>
            <person name="Ji B."/>
            <person name="Gimenez G."/>
            <person name="Talla E."/>
            <person name="Lenoble P."/>
            <person name="Garel M."/>
            <person name="Tamburini C."/>
            <person name="Fourquet P."/>
            <person name="Lebrun R."/>
            <person name="Bertin P."/>
            <person name="Denis Y."/>
            <person name="Pophillat M."/>
            <person name="Barbe V."/>
            <person name="Ollivier B."/>
            <person name="Dolla A."/>
        </authorList>
    </citation>
    <scope>NUCLEOTIDE SEQUENCE [LARGE SCALE GENOMIC DNA]</scope>
    <source>
        <strain evidence="8">DSM 10523 / SB164P1</strain>
    </source>
</reference>
<dbReference type="GO" id="GO:0003998">
    <property type="term" value="F:acylphosphatase activity"/>
    <property type="evidence" value="ECO:0007669"/>
    <property type="project" value="UniProtKB-EC"/>
</dbReference>
<evidence type="ECO:0000313" key="8">
    <source>
        <dbReference type="Proteomes" id="UP000011724"/>
    </source>
</evidence>
<dbReference type="SUPFAM" id="SSF54975">
    <property type="entry name" value="Acylphosphatase/BLUF domain-like"/>
    <property type="match status" value="1"/>
</dbReference>
<keyword evidence="4 7" id="KW-0378">Hydrolase</keyword>
<sequence length="93" mass="10820">MQELRAIIHGKVQRVWFRKWTCELAKELGVTGWVRNRPDGHVEALAQGEPMVLKLFAARLHEGPLLARVSRVESTIGELREHFDSFTTWRQKL</sequence>
<dbReference type="Pfam" id="PF00708">
    <property type="entry name" value="Acylphosphatase"/>
    <property type="match status" value="1"/>
</dbReference>
<dbReference type="PRINTS" id="PR00112">
    <property type="entry name" value="ACYLPHPHTASE"/>
</dbReference>
<evidence type="ECO:0000256" key="3">
    <source>
        <dbReference type="ARBA" id="ARBA00047645"/>
    </source>
</evidence>
<dbReference type="InterPro" id="IPR020456">
    <property type="entry name" value="Acylphosphatase"/>
</dbReference>
<dbReference type="PATRIC" id="fig|879567.3.peg.3014"/>
<dbReference type="EMBL" id="FO203427">
    <property type="protein sequence ID" value="CCH50040.1"/>
    <property type="molecule type" value="Genomic_DNA"/>
</dbReference>
<dbReference type="PROSITE" id="PS00151">
    <property type="entry name" value="ACYLPHOSPHATASE_2"/>
    <property type="match status" value="1"/>
</dbReference>
<reference evidence="8" key="2">
    <citation type="journal article" date="2013" name="Stand. Genomic Sci.">
        <title>Complete genome sequence of Desulfocapsa sulfexigens, a marine deltaproteobacterium specialized in disproportionating inorganic sulfur compounds.</title>
        <authorList>
            <person name="Finster K.W."/>
            <person name="Kjeldsen K.U."/>
            <person name="Kube M."/>
            <person name="Reinhardt R."/>
            <person name="Mussmann M."/>
            <person name="Amann R."/>
            <person name="Schreiber L."/>
        </authorList>
    </citation>
    <scope>NUCLEOTIDE SEQUENCE [LARGE SCALE GENOMIC DNA]</scope>
    <source>
        <strain evidence="8">DSM 10523 / SB164P1</strain>
    </source>
</reference>
<feature type="domain" description="Acylphosphatase-like" evidence="6">
    <location>
        <begin position="3"/>
        <end position="90"/>
    </location>
</feature>
<feature type="active site" evidence="4">
    <location>
        <position position="36"/>
    </location>
</feature>
<keyword evidence="8" id="KW-1185">Reference proteome</keyword>
<dbReference type="Proteomes" id="UP000011724">
    <property type="component" value="Chromosome"/>
</dbReference>
<dbReference type="PANTHER" id="PTHR47268:SF4">
    <property type="entry name" value="ACYLPHOSPHATASE"/>
    <property type="match status" value="1"/>
</dbReference>
<dbReference type="BioCyc" id="DPIE1322246:BN4_RS14110-MONOMER"/>
<evidence type="ECO:0000256" key="2">
    <source>
        <dbReference type="ARBA" id="ARBA00012150"/>
    </source>
</evidence>
<name>M1WMX5_PSEP2</name>
<dbReference type="PROSITE" id="PS51160">
    <property type="entry name" value="ACYLPHOSPHATASE_3"/>
    <property type="match status" value="1"/>
</dbReference>
<dbReference type="eggNOG" id="COG1254">
    <property type="taxonomic scope" value="Bacteria"/>
</dbReference>
<evidence type="ECO:0000256" key="4">
    <source>
        <dbReference type="PROSITE-ProRule" id="PRU00520"/>
    </source>
</evidence>
<evidence type="ECO:0000256" key="5">
    <source>
        <dbReference type="RuleBase" id="RU004168"/>
    </source>
</evidence>
<dbReference type="EC" id="3.6.1.7" evidence="2 4"/>
<dbReference type="PANTHER" id="PTHR47268">
    <property type="entry name" value="ACYLPHOSPHATASE"/>
    <property type="match status" value="1"/>
</dbReference>
<dbReference type="KEGG" id="dpi:BN4_12807"/>
<protein>
    <recommendedName>
        <fullName evidence="2 4">acylphosphatase</fullName>
        <ecNumber evidence="2 4">3.6.1.7</ecNumber>
    </recommendedName>
</protein>
<dbReference type="Gene3D" id="3.30.70.100">
    <property type="match status" value="1"/>
</dbReference>
<dbReference type="HOGENOM" id="CLU_141932_1_2_7"/>
<feature type="active site" evidence="4">
    <location>
        <position position="18"/>
    </location>
</feature>
<dbReference type="STRING" id="1322246.BN4_12807"/>
<dbReference type="AlphaFoldDB" id="M1WMX5"/>
<gene>
    <name evidence="7" type="primary">acyP</name>
    <name evidence="7" type="ordered locus">BN4_12807</name>
</gene>
<evidence type="ECO:0000313" key="7">
    <source>
        <dbReference type="EMBL" id="CCH50040.1"/>
    </source>
</evidence>
<dbReference type="RefSeq" id="WP_015416082.1">
    <property type="nucleotide sequence ID" value="NC_020409.1"/>
</dbReference>
<comment type="similarity">
    <text evidence="1 5">Belongs to the acylphosphatase family.</text>
</comment>
<evidence type="ECO:0000256" key="1">
    <source>
        <dbReference type="ARBA" id="ARBA00005614"/>
    </source>
</evidence>
<proteinExistence type="inferred from homology"/>
<dbReference type="InterPro" id="IPR001792">
    <property type="entry name" value="Acylphosphatase-like_dom"/>
</dbReference>
<organism evidence="7 8">
    <name type="scientific">Pseudodesulfovibrio piezophilus (strain DSM 21447 / JCM 15486 / C1TLV30)</name>
    <name type="common">Desulfovibrio piezophilus</name>
    <dbReference type="NCBI Taxonomy" id="1322246"/>
    <lineage>
        <taxon>Bacteria</taxon>
        <taxon>Pseudomonadati</taxon>
        <taxon>Thermodesulfobacteriota</taxon>
        <taxon>Desulfovibrionia</taxon>
        <taxon>Desulfovibrionales</taxon>
        <taxon>Desulfovibrionaceae</taxon>
    </lineage>
</organism>
<comment type="catalytic activity">
    <reaction evidence="3 4">
        <text>an acyl phosphate + H2O = a carboxylate + phosphate + H(+)</text>
        <dbReference type="Rhea" id="RHEA:14965"/>
        <dbReference type="ChEBI" id="CHEBI:15377"/>
        <dbReference type="ChEBI" id="CHEBI:15378"/>
        <dbReference type="ChEBI" id="CHEBI:29067"/>
        <dbReference type="ChEBI" id="CHEBI:43474"/>
        <dbReference type="ChEBI" id="CHEBI:59918"/>
        <dbReference type="EC" id="3.6.1.7"/>
    </reaction>
</comment>
<dbReference type="InterPro" id="IPR036046">
    <property type="entry name" value="Acylphosphatase-like_dom_sf"/>
</dbReference>
<dbReference type="InterPro" id="IPR017968">
    <property type="entry name" value="Acylphosphatase_CS"/>
</dbReference>
<dbReference type="OrthoDB" id="5295388at2"/>
<evidence type="ECO:0000259" key="6">
    <source>
        <dbReference type="PROSITE" id="PS51160"/>
    </source>
</evidence>